<reference evidence="1" key="1">
    <citation type="journal article" date="2020" name="Stud. Mycol.">
        <title>101 Dothideomycetes genomes: a test case for predicting lifestyles and emergence of pathogens.</title>
        <authorList>
            <person name="Haridas S."/>
            <person name="Albert R."/>
            <person name="Binder M."/>
            <person name="Bloem J."/>
            <person name="Labutti K."/>
            <person name="Salamov A."/>
            <person name="Andreopoulos B."/>
            <person name="Baker S."/>
            <person name="Barry K."/>
            <person name="Bills G."/>
            <person name="Bluhm B."/>
            <person name="Cannon C."/>
            <person name="Castanera R."/>
            <person name="Culley D."/>
            <person name="Daum C."/>
            <person name="Ezra D."/>
            <person name="Gonzalez J."/>
            <person name="Henrissat B."/>
            <person name="Kuo A."/>
            <person name="Liang C."/>
            <person name="Lipzen A."/>
            <person name="Lutzoni F."/>
            <person name="Magnuson J."/>
            <person name="Mondo S."/>
            <person name="Nolan M."/>
            <person name="Ohm R."/>
            <person name="Pangilinan J."/>
            <person name="Park H.-J."/>
            <person name="Ramirez L."/>
            <person name="Alfaro M."/>
            <person name="Sun H."/>
            <person name="Tritt A."/>
            <person name="Yoshinaga Y."/>
            <person name="Zwiers L.-H."/>
            <person name="Turgeon B."/>
            <person name="Goodwin S."/>
            <person name="Spatafora J."/>
            <person name="Crous P."/>
            <person name="Grigoriev I."/>
        </authorList>
    </citation>
    <scope>NUCLEOTIDE SEQUENCE</scope>
    <source>
        <strain evidence="1">CBS 269.34</strain>
    </source>
</reference>
<sequence>MPTPQSTGLDEPVLAGPFHLFDGSFIVEFLTPHPSRNATVLMRATYVHAHPNTKLGKTHPQSPPLHLHFDQSETFTVLSGAVGTTDSWAAVDRIWTKEDGDHEIAPWVPHRFWPSPSATEDTTILVWAHPTNVPEPMDWLFFQNLLMLVSDITEKKRPMNPLPIMLIQHISATALVWFPTATWLGPLRWWVPFQIQAAFAQVARWCGYTPLMEKYTPKEEWEKYIRPKKD</sequence>
<keyword evidence="2" id="KW-1185">Reference proteome</keyword>
<evidence type="ECO:0000313" key="2">
    <source>
        <dbReference type="Proteomes" id="UP000799750"/>
    </source>
</evidence>
<dbReference type="InterPro" id="IPR011051">
    <property type="entry name" value="RmlC_Cupin_sf"/>
</dbReference>
<dbReference type="SUPFAM" id="SSF51182">
    <property type="entry name" value="RmlC-like cupins"/>
    <property type="match status" value="1"/>
</dbReference>
<dbReference type="OrthoDB" id="9976870at2759"/>
<protein>
    <recommendedName>
        <fullName evidence="3">Cupin 2 conserved barrel domain-containing protein</fullName>
    </recommendedName>
</protein>
<organism evidence="1 2">
    <name type="scientific">Lophium mytilinum</name>
    <dbReference type="NCBI Taxonomy" id="390894"/>
    <lineage>
        <taxon>Eukaryota</taxon>
        <taxon>Fungi</taxon>
        <taxon>Dikarya</taxon>
        <taxon>Ascomycota</taxon>
        <taxon>Pezizomycotina</taxon>
        <taxon>Dothideomycetes</taxon>
        <taxon>Pleosporomycetidae</taxon>
        <taxon>Mytilinidiales</taxon>
        <taxon>Mytilinidiaceae</taxon>
        <taxon>Lophium</taxon>
    </lineage>
</organism>
<name>A0A6A6R5H1_9PEZI</name>
<evidence type="ECO:0000313" key="1">
    <source>
        <dbReference type="EMBL" id="KAF2499652.1"/>
    </source>
</evidence>
<proteinExistence type="predicted"/>
<evidence type="ECO:0008006" key="3">
    <source>
        <dbReference type="Google" id="ProtNLM"/>
    </source>
</evidence>
<gene>
    <name evidence="1" type="ORF">BU16DRAFT_615053</name>
</gene>
<accession>A0A6A6R5H1</accession>
<dbReference type="EMBL" id="MU004184">
    <property type="protein sequence ID" value="KAF2499652.1"/>
    <property type="molecule type" value="Genomic_DNA"/>
</dbReference>
<dbReference type="Proteomes" id="UP000799750">
    <property type="component" value="Unassembled WGS sequence"/>
</dbReference>
<dbReference type="AlphaFoldDB" id="A0A6A6R5H1"/>